<evidence type="ECO:0000313" key="2">
    <source>
        <dbReference type="Proteomes" id="UP000515908"/>
    </source>
</evidence>
<dbReference type="SUPFAM" id="SSF47473">
    <property type="entry name" value="EF-hand"/>
    <property type="match status" value="1"/>
</dbReference>
<proteinExistence type="predicted"/>
<dbReference type="VEuPathDB" id="TriTrypDB:ADEAN_000276100"/>
<sequence length="352" mass="40109">MSDADESYVTKDLQRQFSKQSPQEVYQNLCEQESLKPSKIVLSLLSPVEEDWYSLVVLDLSKTYIGPKSITPLCRVCKVLSNLRRIDLTNNCITNGAVWSICRMAAHHYSLQEIELRDNRQITWTGAMCLSELAVKNSNIIYIGLRGTSASEKTLEDIFNQTRFNASTKSVLQAGSRRSRSAVSRRINLLKSGFTALEDDNRTADTTKALQMMLEIDGQEGIEEGTTGVRRDTLGSRLRWEVFLLLAVRKSPGYAEEQVEGLRKVFLEFAFNFNQTLLFKVSDTEKAYLRYHGFPMTPEAKSAFFERMDLSEELSISWDEFLFLFYNADVADINLVANTLTPALKQRCILHF</sequence>
<dbReference type="InterPro" id="IPR032675">
    <property type="entry name" value="LRR_dom_sf"/>
</dbReference>
<protein>
    <recommendedName>
        <fullName evidence="3">Leucine Rich repeat</fullName>
    </recommendedName>
</protein>
<accession>A0A7G2C6C3</accession>
<dbReference type="EMBL" id="LR877148">
    <property type="protein sequence ID" value="CAD2215306.1"/>
    <property type="molecule type" value="Genomic_DNA"/>
</dbReference>
<name>A0A7G2C6C3_9TRYP</name>
<dbReference type="SUPFAM" id="SSF52047">
    <property type="entry name" value="RNI-like"/>
    <property type="match status" value="1"/>
</dbReference>
<organism evidence="1 2">
    <name type="scientific">Angomonas deanei</name>
    <dbReference type="NCBI Taxonomy" id="59799"/>
    <lineage>
        <taxon>Eukaryota</taxon>
        <taxon>Discoba</taxon>
        <taxon>Euglenozoa</taxon>
        <taxon>Kinetoplastea</taxon>
        <taxon>Metakinetoplastina</taxon>
        <taxon>Trypanosomatida</taxon>
        <taxon>Trypanosomatidae</taxon>
        <taxon>Strigomonadinae</taxon>
        <taxon>Angomonas</taxon>
    </lineage>
</organism>
<keyword evidence="2" id="KW-1185">Reference proteome</keyword>
<evidence type="ECO:0000313" key="1">
    <source>
        <dbReference type="EMBL" id="CAD2215306.1"/>
    </source>
</evidence>
<evidence type="ECO:0008006" key="3">
    <source>
        <dbReference type="Google" id="ProtNLM"/>
    </source>
</evidence>
<gene>
    <name evidence="1" type="ORF">ADEAN_000276100</name>
</gene>
<dbReference type="Proteomes" id="UP000515908">
    <property type="component" value="Chromosome 04"/>
</dbReference>
<dbReference type="Gene3D" id="3.80.10.10">
    <property type="entry name" value="Ribonuclease Inhibitor"/>
    <property type="match status" value="1"/>
</dbReference>
<dbReference type="OrthoDB" id="418595at2759"/>
<dbReference type="InterPro" id="IPR011992">
    <property type="entry name" value="EF-hand-dom_pair"/>
</dbReference>
<dbReference type="AlphaFoldDB" id="A0A7G2C6C3"/>
<reference evidence="1 2" key="1">
    <citation type="submission" date="2020-08" db="EMBL/GenBank/DDBJ databases">
        <authorList>
            <person name="Newling K."/>
            <person name="Davey J."/>
            <person name="Forrester S."/>
        </authorList>
    </citation>
    <scope>NUCLEOTIDE SEQUENCE [LARGE SCALE GENOMIC DNA]</scope>
    <source>
        <strain evidence="2">Crithidia deanei Carvalho (ATCC PRA-265)</strain>
    </source>
</reference>